<organism evidence="1 2">
    <name type="scientific">Bifidobacterium scardovii</name>
    <dbReference type="NCBI Taxonomy" id="158787"/>
    <lineage>
        <taxon>Bacteria</taxon>
        <taxon>Bacillati</taxon>
        <taxon>Actinomycetota</taxon>
        <taxon>Actinomycetes</taxon>
        <taxon>Bifidobacteriales</taxon>
        <taxon>Bifidobacteriaceae</taxon>
        <taxon>Bifidobacterium</taxon>
    </lineage>
</organism>
<reference evidence="1 2" key="1">
    <citation type="submission" date="2014-03" db="EMBL/GenBank/DDBJ databases">
        <title>Genomics of Bifidobacteria.</title>
        <authorList>
            <person name="Ventura M."/>
            <person name="Milani C."/>
            <person name="Lugli G.A."/>
        </authorList>
    </citation>
    <scope>NUCLEOTIDE SEQUENCE [LARGE SCALE GENOMIC DNA]</scope>
    <source>
        <strain evidence="1 2">LMG 21589</strain>
    </source>
</reference>
<dbReference type="Proteomes" id="UP000029033">
    <property type="component" value="Unassembled WGS sequence"/>
</dbReference>
<proteinExistence type="predicted"/>
<dbReference type="eggNOG" id="ENOG5031BIG">
    <property type="taxonomic scope" value="Bacteria"/>
</dbReference>
<accession>A0A087D417</accession>
<evidence type="ECO:0000313" key="2">
    <source>
        <dbReference type="Proteomes" id="UP000029033"/>
    </source>
</evidence>
<sequence length="394" mass="44638">MVWDDESPETVRQMMKAYSDAANELASESYQNVRDTWSRYMDVDFPQFTPAAIEADRTVWQIEGGFHNTDYNGLTYTQVKNGQSRAGKTIDDLWPSFTPGDYMAAYKYASEIVRVTARLTTERSAAVDPTEPKYARVPTGSYTCAFCVMCASRGFDYNSEETAGKFKPFHKGDDCRIIPSWGVYKFNAYNPEYYMSMYETAKNKAPDTSSGAICAEMRRIYPNLLTDGVFRDDDRFTKDNSLRYGLWRAQRRQAMRDHDFTHSPLDLLPPAEPAEAPEWPSGLPAVMRAKEWNHILYGYKGGAHLHGYGWQYPDKTVEFPETWAADDIRDAGIALLRIPENRKHIEDILADGGAKGSITGTIDGIKIRLAFSKAGNGPVRVTSIHPTRKEQSWE</sequence>
<dbReference type="Pfam" id="PF25310">
    <property type="entry name" value="VG15"/>
    <property type="match status" value="1"/>
</dbReference>
<keyword evidence="2" id="KW-1185">Reference proteome</keyword>
<dbReference type="AlphaFoldDB" id="A0A087D417"/>
<comment type="caution">
    <text evidence="1">The sequence shown here is derived from an EMBL/GenBank/DDBJ whole genome shotgun (WGS) entry which is preliminary data.</text>
</comment>
<dbReference type="InterPro" id="IPR057369">
    <property type="entry name" value="VG15"/>
</dbReference>
<gene>
    <name evidence="1" type="ORF">BSCA_1878</name>
</gene>
<dbReference type="EMBL" id="JGZO01000031">
    <property type="protein sequence ID" value="KFI90267.1"/>
    <property type="molecule type" value="Genomic_DNA"/>
</dbReference>
<name>A0A087D417_9BIFI</name>
<protein>
    <submittedName>
        <fullName evidence="1">Uncharacterized protein</fullName>
    </submittedName>
</protein>
<dbReference type="STRING" id="158787.BSCA_1878"/>
<evidence type="ECO:0000313" key="1">
    <source>
        <dbReference type="EMBL" id="KFI90267.1"/>
    </source>
</evidence>